<accession>A0A7W3JH35</accession>
<organism evidence="4 6">
    <name type="scientific">Frigoribacterium faeni</name>
    <dbReference type="NCBI Taxonomy" id="145483"/>
    <lineage>
        <taxon>Bacteria</taxon>
        <taxon>Bacillati</taxon>
        <taxon>Actinomycetota</taxon>
        <taxon>Actinomycetes</taxon>
        <taxon>Micrococcales</taxon>
        <taxon>Microbacteriaceae</taxon>
        <taxon>Frigoribacterium</taxon>
    </lineage>
</organism>
<feature type="transmembrane region" description="Helical" evidence="2">
    <location>
        <begin position="355"/>
        <end position="379"/>
    </location>
</feature>
<dbReference type="EMBL" id="BJUV01000005">
    <property type="protein sequence ID" value="GEK82388.1"/>
    <property type="molecule type" value="Genomic_DNA"/>
</dbReference>
<proteinExistence type="predicted"/>
<name>A0A7W3JH35_9MICO</name>
<keyword evidence="2" id="KW-0812">Transmembrane</keyword>
<feature type="transmembrane region" description="Helical" evidence="2">
    <location>
        <begin position="331"/>
        <end position="349"/>
    </location>
</feature>
<evidence type="ECO:0000313" key="3">
    <source>
        <dbReference type="EMBL" id="GEK82388.1"/>
    </source>
</evidence>
<dbReference type="RefSeq" id="WP_146853047.1">
    <property type="nucleotide sequence ID" value="NZ_BAAAHR010000002.1"/>
</dbReference>
<sequence>MTDDTDLLRTDADAPAEFPVNRFRSTFVEPTPTPAPSAAPTQQEHHPVSQILAPEARPSLAPRPSSVPSHRADVPAAEVVANEVTDVRPLSVPRHSVDTSAITLPVFAVPVAPDLPQPPERVTLDDDVLARLVGERFDDTATVDLMAVVQAQMLARRAEAARFARWENEISRVGTDEAAQVLARTRLRFTGVIDVVGALPITHTTQTAASPDDLDDSDTNLIPIVTPEEVAADLALRRESARQAEIERTGSGPVVVDAATIDGAEPAAALRGPTVAGQAPPAPVDETPSSTGVAPQGHEASDHEASGHEASGHEASGLAGVLARTTLPVRLVVGASLAVVVAALVLAGVDGESLATAVVATLAVPLLGGLAGTGALVAVSVRRATSPSTVLDRRGPSAVVAAVVVASGAGFGILSPVVAALGWQGYLAASVGASGLGSGVAVPLALVASAVVAFVVAVLVTGVRSSARD</sequence>
<feature type="compositionally biased region" description="Basic and acidic residues" evidence="1">
    <location>
        <begin position="299"/>
        <end position="312"/>
    </location>
</feature>
<evidence type="ECO:0000313" key="5">
    <source>
        <dbReference type="Proteomes" id="UP000321154"/>
    </source>
</evidence>
<keyword evidence="2" id="KW-0472">Membrane</keyword>
<feature type="region of interest" description="Disordered" evidence="1">
    <location>
        <begin position="1"/>
        <end position="49"/>
    </location>
</feature>
<dbReference type="Proteomes" id="UP000321154">
    <property type="component" value="Unassembled WGS sequence"/>
</dbReference>
<reference evidence="3 5" key="1">
    <citation type="submission" date="2019-07" db="EMBL/GenBank/DDBJ databases">
        <title>Whole genome shotgun sequence of Frigoribacterium faeni NBRC 103066.</title>
        <authorList>
            <person name="Hosoyama A."/>
            <person name="Uohara A."/>
            <person name="Ohji S."/>
            <person name="Ichikawa N."/>
        </authorList>
    </citation>
    <scope>NUCLEOTIDE SEQUENCE [LARGE SCALE GENOMIC DNA]</scope>
    <source>
        <strain evidence="3 5">NBRC 103066</strain>
    </source>
</reference>
<feature type="transmembrane region" description="Helical" evidence="2">
    <location>
        <begin position="441"/>
        <end position="463"/>
    </location>
</feature>
<evidence type="ECO:0000256" key="2">
    <source>
        <dbReference type="SAM" id="Phobius"/>
    </source>
</evidence>
<evidence type="ECO:0000313" key="4">
    <source>
        <dbReference type="EMBL" id="MBA8812762.1"/>
    </source>
</evidence>
<dbReference type="Proteomes" id="UP000522688">
    <property type="component" value="Unassembled WGS sequence"/>
</dbReference>
<feature type="compositionally biased region" description="Basic and acidic residues" evidence="1">
    <location>
        <begin position="1"/>
        <end position="12"/>
    </location>
</feature>
<dbReference type="OrthoDB" id="5119569at2"/>
<gene>
    <name evidence="4" type="ORF">FB463_000986</name>
    <name evidence="3" type="ORF">FFA01_06970</name>
</gene>
<protein>
    <submittedName>
        <fullName evidence="4">Uncharacterized protein</fullName>
    </submittedName>
</protein>
<keyword evidence="2" id="KW-1133">Transmembrane helix</keyword>
<feature type="transmembrane region" description="Helical" evidence="2">
    <location>
        <begin position="399"/>
        <end position="421"/>
    </location>
</feature>
<feature type="region of interest" description="Disordered" evidence="1">
    <location>
        <begin position="267"/>
        <end position="313"/>
    </location>
</feature>
<evidence type="ECO:0000313" key="6">
    <source>
        <dbReference type="Proteomes" id="UP000522688"/>
    </source>
</evidence>
<evidence type="ECO:0000256" key="1">
    <source>
        <dbReference type="SAM" id="MobiDB-lite"/>
    </source>
</evidence>
<dbReference type="AlphaFoldDB" id="A0A7W3JH35"/>
<dbReference type="EMBL" id="JACGWW010000001">
    <property type="protein sequence ID" value="MBA8812762.1"/>
    <property type="molecule type" value="Genomic_DNA"/>
</dbReference>
<reference evidence="4 6" key="2">
    <citation type="submission" date="2020-07" db="EMBL/GenBank/DDBJ databases">
        <title>Sequencing the genomes of 1000 actinobacteria strains.</title>
        <authorList>
            <person name="Klenk H.-P."/>
        </authorList>
    </citation>
    <scope>NUCLEOTIDE SEQUENCE [LARGE SCALE GENOMIC DNA]</scope>
    <source>
        <strain evidence="4 6">DSM 10309</strain>
    </source>
</reference>
<keyword evidence="5" id="KW-1185">Reference proteome</keyword>
<comment type="caution">
    <text evidence="4">The sequence shown here is derived from an EMBL/GenBank/DDBJ whole genome shotgun (WGS) entry which is preliminary data.</text>
</comment>